<feature type="region of interest" description="Disordered" evidence="6">
    <location>
        <begin position="174"/>
        <end position="196"/>
    </location>
</feature>
<comment type="caution">
    <text evidence="8">The sequence shown here is derived from an EMBL/GenBank/DDBJ whole genome shotgun (WGS) entry which is preliminary data.</text>
</comment>
<proteinExistence type="predicted"/>
<accession>A0AAD6AHD4</accession>
<evidence type="ECO:0000256" key="6">
    <source>
        <dbReference type="SAM" id="MobiDB-lite"/>
    </source>
</evidence>
<organism evidence="8 9">
    <name type="scientific">Pogonophryne albipinna</name>
    <dbReference type="NCBI Taxonomy" id="1090488"/>
    <lineage>
        <taxon>Eukaryota</taxon>
        <taxon>Metazoa</taxon>
        <taxon>Chordata</taxon>
        <taxon>Craniata</taxon>
        <taxon>Vertebrata</taxon>
        <taxon>Euteleostomi</taxon>
        <taxon>Actinopterygii</taxon>
        <taxon>Neopterygii</taxon>
        <taxon>Teleostei</taxon>
        <taxon>Neoteleostei</taxon>
        <taxon>Acanthomorphata</taxon>
        <taxon>Eupercaria</taxon>
        <taxon>Perciformes</taxon>
        <taxon>Notothenioidei</taxon>
        <taxon>Pogonophryne</taxon>
    </lineage>
</organism>
<protein>
    <recommendedName>
        <fullName evidence="7">HAT C-terminal dimerisation domain-containing protein</fullName>
    </recommendedName>
</protein>
<dbReference type="InterPro" id="IPR012337">
    <property type="entry name" value="RNaseH-like_sf"/>
</dbReference>
<dbReference type="Proteomes" id="UP001219934">
    <property type="component" value="Unassembled WGS sequence"/>
</dbReference>
<evidence type="ECO:0000256" key="1">
    <source>
        <dbReference type="ARBA" id="ARBA00004123"/>
    </source>
</evidence>
<dbReference type="EMBL" id="JAPTMU010000021">
    <property type="protein sequence ID" value="KAJ4925399.1"/>
    <property type="molecule type" value="Genomic_DNA"/>
</dbReference>
<dbReference type="GO" id="GO:0005634">
    <property type="term" value="C:nucleus"/>
    <property type="evidence" value="ECO:0007669"/>
    <property type="project" value="UniProtKB-SubCell"/>
</dbReference>
<comment type="subcellular location">
    <subcellularLocation>
        <location evidence="1">Nucleus</location>
    </subcellularLocation>
</comment>
<dbReference type="GO" id="GO:0008270">
    <property type="term" value="F:zinc ion binding"/>
    <property type="evidence" value="ECO:0007669"/>
    <property type="project" value="UniProtKB-KW"/>
</dbReference>
<gene>
    <name evidence="8" type="ORF">JOQ06_018131</name>
</gene>
<evidence type="ECO:0000256" key="4">
    <source>
        <dbReference type="ARBA" id="ARBA00022833"/>
    </source>
</evidence>
<reference evidence="8" key="1">
    <citation type="submission" date="2022-11" db="EMBL/GenBank/DDBJ databases">
        <title>Chromosome-level genome of Pogonophryne albipinna.</title>
        <authorList>
            <person name="Jo E."/>
        </authorList>
    </citation>
    <scope>NUCLEOTIDE SEQUENCE</scope>
    <source>
        <strain evidence="8">SGF0006</strain>
        <tissue evidence="8">Muscle</tissue>
    </source>
</reference>
<dbReference type="PANTHER" id="PTHR46481:SF10">
    <property type="entry name" value="ZINC FINGER BED DOMAIN-CONTAINING PROTEIN 39"/>
    <property type="match status" value="1"/>
</dbReference>
<evidence type="ECO:0000313" key="8">
    <source>
        <dbReference type="EMBL" id="KAJ4925399.1"/>
    </source>
</evidence>
<name>A0AAD6AHD4_9TELE</name>
<feature type="non-terminal residue" evidence="8">
    <location>
        <position position="314"/>
    </location>
</feature>
<evidence type="ECO:0000256" key="2">
    <source>
        <dbReference type="ARBA" id="ARBA00022723"/>
    </source>
</evidence>
<dbReference type="InterPro" id="IPR052035">
    <property type="entry name" value="ZnF_BED_domain_contain"/>
</dbReference>
<dbReference type="InterPro" id="IPR008906">
    <property type="entry name" value="HATC_C_dom"/>
</dbReference>
<keyword evidence="2" id="KW-0479">Metal-binding</keyword>
<keyword evidence="4" id="KW-0862">Zinc</keyword>
<evidence type="ECO:0000256" key="5">
    <source>
        <dbReference type="ARBA" id="ARBA00023242"/>
    </source>
</evidence>
<dbReference type="SUPFAM" id="SSF53098">
    <property type="entry name" value="Ribonuclease H-like"/>
    <property type="match status" value="1"/>
</dbReference>
<keyword evidence="9" id="KW-1185">Reference proteome</keyword>
<sequence length="314" mass="34869">DFKPHNVVLQCQEFPGSHTAEALAAAFREMFRSWGIPIEKVVDSSLAVVVVCNDHRFPFLLLCHSWVPVFAAEEEHVPPPFGNVAHRCGVLDVIPSIKALTRLLETTAETDHGVKTSKATLLEAIQRLFGDICSQRLYAIATLLDPRYKDRYFPDALKPQLPVLLLGILATRSDSSPEQQEKRSEASGSEPPEKLPRAGTLQAMYEELLDGDVEHGAGSNNSSQYASQMNLYLSEPLLPRSGQPLAFWQDNKSHFPALAEAARAYLSSPCTSVDSERLFSTAANVVDEKRNRLTSKNAEILIFINKNLPLMRMK</sequence>
<dbReference type="GO" id="GO:0046983">
    <property type="term" value="F:protein dimerization activity"/>
    <property type="evidence" value="ECO:0007669"/>
    <property type="project" value="InterPro"/>
</dbReference>
<keyword evidence="5" id="KW-0539">Nucleus</keyword>
<evidence type="ECO:0000313" key="9">
    <source>
        <dbReference type="Proteomes" id="UP001219934"/>
    </source>
</evidence>
<keyword evidence="3" id="KW-0863">Zinc-finger</keyword>
<feature type="domain" description="HAT C-terminal dimerisation" evidence="7">
    <location>
        <begin position="230"/>
        <end position="308"/>
    </location>
</feature>
<evidence type="ECO:0000259" key="7">
    <source>
        <dbReference type="Pfam" id="PF05699"/>
    </source>
</evidence>
<evidence type="ECO:0000256" key="3">
    <source>
        <dbReference type="ARBA" id="ARBA00022771"/>
    </source>
</evidence>
<dbReference type="AlphaFoldDB" id="A0AAD6AHD4"/>
<feature type="compositionally biased region" description="Basic and acidic residues" evidence="6">
    <location>
        <begin position="179"/>
        <end position="196"/>
    </location>
</feature>
<dbReference type="PANTHER" id="PTHR46481">
    <property type="entry name" value="ZINC FINGER BED DOMAIN-CONTAINING PROTEIN 4"/>
    <property type="match status" value="1"/>
</dbReference>
<dbReference type="Pfam" id="PF05699">
    <property type="entry name" value="Dimer_Tnp_hAT"/>
    <property type="match status" value="1"/>
</dbReference>